<keyword evidence="4" id="KW-1185">Reference proteome</keyword>
<name>A0A4Z2HXE4_9TELE</name>
<feature type="domain" description="PEA3-type ETS-domain transcription factor N-terminal" evidence="2">
    <location>
        <begin position="59"/>
        <end position="119"/>
    </location>
</feature>
<evidence type="ECO:0000259" key="2">
    <source>
        <dbReference type="Pfam" id="PF04621"/>
    </source>
</evidence>
<dbReference type="OrthoDB" id="10067219at2759"/>
<dbReference type="GO" id="GO:0003700">
    <property type="term" value="F:DNA-binding transcription factor activity"/>
    <property type="evidence" value="ECO:0007669"/>
    <property type="project" value="InterPro"/>
</dbReference>
<dbReference type="AlphaFoldDB" id="A0A4Z2HXE4"/>
<evidence type="ECO:0000256" key="1">
    <source>
        <dbReference type="ARBA" id="ARBA00023242"/>
    </source>
</evidence>
<dbReference type="Pfam" id="PF04621">
    <property type="entry name" value="ETS_PEA3_N"/>
    <property type="match status" value="1"/>
</dbReference>
<proteinExistence type="predicted"/>
<evidence type="ECO:0000313" key="3">
    <source>
        <dbReference type="EMBL" id="TNN70241.1"/>
    </source>
</evidence>
<accession>A0A4Z2HXE4</accession>
<dbReference type="GO" id="GO:0005634">
    <property type="term" value="C:nucleus"/>
    <property type="evidence" value="ECO:0007669"/>
    <property type="project" value="InterPro"/>
</dbReference>
<protein>
    <submittedName>
        <fullName evidence="3">ETS translocation variant 5</fullName>
    </submittedName>
</protein>
<organism evidence="3 4">
    <name type="scientific">Liparis tanakae</name>
    <name type="common">Tanaka's snailfish</name>
    <dbReference type="NCBI Taxonomy" id="230148"/>
    <lineage>
        <taxon>Eukaryota</taxon>
        <taxon>Metazoa</taxon>
        <taxon>Chordata</taxon>
        <taxon>Craniata</taxon>
        <taxon>Vertebrata</taxon>
        <taxon>Euteleostomi</taxon>
        <taxon>Actinopterygii</taxon>
        <taxon>Neopterygii</taxon>
        <taxon>Teleostei</taxon>
        <taxon>Neoteleostei</taxon>
        <taxon>Acanthomorphata</taxon>
        <taxon>Eupercaria</taxon>
        <taxon>Perciformes</taxon>
        <taxon>Cottioidei</taxon>
        <taxon>Cottales</taxon>
        <taxon>Liparidae</taxon>
        <taxon>Liparis</taxon>
    </lineage>
</organism>
<evidence type="ECO:0000313" key="4">
    <source>
        <dbReference type="Proteomes" id="UP000314294"/>
    </source>
</evidence>
<keyword evidence="1" id="KW-0539">Nucleus</keyword>
<dbReference type="InterPro" id="IPR006715">
    <property type="entry name" value="ETS_PEA3_N"/>
</dbReference>
<gene>
    <name evidence="3" type="primary">ETV5</name>
    <name evidence="3" type="ORF">EYF80_019455</name>
</gene>
<sequence length="121" mass="14096">MGEQHSALVQIQRSEHFIEKKDPQRSFFPEELSRDVGEEICVFTLTRNFTSQSEDSSDMDGFYDQQVPFVVPESKCHVDGAERCLSDRKRKFMDTELAQDTEDLFQDLIQLQEIWIAEGET</sequence>
<reference evidence="3 4" key="1">
    <citation type="submission" date="2019-03" db="EMBL/GenBank/DDBJ databases">
        <title>First draft genome of Liparis tanakae, snailfish: a comprehensive survey of snailfish specific genes.</title>
        <authorList>
            <person name="Kim W."/>
            <person name="Song I."/>
            <person name="Jeong J.-H."/>
            <person name="Kim D."/>
            <person name="Kim S."/>
            <person name="Ryu S."/>
            <person name="Song J.Y."/>
            <person name="Lee S.K."/>
        </authorList>
    </citation>
    <scope>NUCLEOTIDE SEQUENCE [LARGE SCALE GENOMIC DNA]</scope>
    <source>
        <tissue evidence="3">Muscle</tissue>
    </source>
</reference>
<dbReference type="EMBL" id="SRLO01000165">
    <property type="protein sequence ID" value="TNN70241.1"/>
    <property type="molecule type" value="Genomic_DNA"/>
</dbReference>
<comment type="caution">
    <text evidence="3">The sequence shown here is derived from an EMBL/GenBank/DDBJ whole genome shotgun (WGS) entry which is preliminary data.</text>
</comment>
<dbReference type="Proteomes" id="UP000314294">
    <property type="component" value="Unassembled WGS sequence"/>
</dbReference>